<dbReference type="Proteomes" id="UP001060275">
    <property type="component" value="Unassembled WGS sequence"/>
</dbReference>
<dbReference type="SUPFAM" id="SSF58113">
    <property type="entry name" value="Apolipoprotein A-I"/>
    <property type="match status" value="1"/>
</dbReference>
<dbReference type="Gene3D" id="1.20.120.20">
    <property type="entry name" value="Apolipoprotein"/>
    <property type="match status" value="1"/>
</dbReference>
<name>A0A9Q4APJ0_9HYPH</name>
<evidence type="ECO:0000313" key="2">
    <source>
        <dbReference type="EMBL" id="MCP8887480.1"/>
    </source>
</evidence>
<reference evidence="2" key="1">
    <citation type="submission" date="2022-06" db="EMBL/GenBank/DDBJ databases">
        <title>Devosia sp. XJ19-45 genome assembly.</title>
        <authorList>
            <person name="Li B."/>
            <person name="Cai M."/>
            <person name="Nie G."/>
            <person name="Li W."/>
        </authorList>
    </citation>
    <scope>NUCLEOTIDE SEQUENCE</scope>
    <source>
        <strain evidence="2">XJ19-45</strain>
    </source>
</reference>
<dbReference type="EMBL" id="JAMWDU010000003">
    <property type="protein sequence ID" value="MCP8887480.1"/>
    <property type="molecule type" value="Genomic_DNA"/>
</dbReference>
<evidence type="ECO:0000313" key="3">
    <source>
        <dbReference type="Proteomes" id="UP001060275"/>
    </source>
</evidence>
<feature type="region of interest" description="Disordered" evidence="1">
    <location>
        <begin position="158"/>
        <end position="213"/>
    </location>
</feature>
<evidence type="ECO:0000256" key="1">
    <source>
        <dbReference type="SAM" id="MobiDB-lite"/>
    </source>
</evidence>
<gene>
    <name evidence="2" type="ORF">NF348_10215</name>
</gene>
<dbReference type="AlphaFoldDB" id="A0A9Q4APJ0"/>
<sequence length="213" mass="22159">MNSDQPETYGLPMSDAENKARQDANDAASRLQHDLDAVSERAAHDVQNLKQEAQHQVDKAAEKAKTFATDQKDFVATQVEGVASAMSRVADELDGDQATTARYMRDLANGLERFGQQVKGKNVDELFGEAERFGRSQPLAFLGGAALAGFLASRFAGASAQRRENPDSRTNSGAVSPSGASYGTSDAGGAGTSGSSAYGQSSGNYAGGGNVSG</sequence>
<dbReference type="RefSeq" id="WP_254674554.1">
    <property type="nucleotide sequence ID" value="NZ_JAMWDU010000003.1"/>
</dbReference>
<accession>A0A9Q4APJ0</accession>
<proteinExistence type="predicted"/>
<comment type="caution">
    <text evidence="2">The sequence shown here is derived from an EMBL/GenBank/DDBJ whole genome shotgun (WGS) entry which is preliminary data.</text>
</comment>
<keyword evidence="3" id="KW-1185">Reference proteome</keyword>
<feature type="compositionally biased region" description="Low complexity" evidence="1">
    <location>
        <begin position="193"/>
        <end position="204"/>
    </location>
</feature>
<evidence type="ECO:0008006" key="4">
    <source>
        <dbReference type="Google" id="ProtNLM"/>
    </source>
</evidence>
<feature type="region of interest" description="Disordered" evidence="1">
    <location>
        <begin position="1"/>
        <end position="30"/>
    </location>
</feature>
<protein>
    <recommendedName>
        <fullName evidence="4">Nutrient deprivation-induced protein</fullName>
    </recommendedName>
</protein>
<organism evidence="2 3">
    <name type="scientific">Devosia ureilytica</name>
    <dbReference type="NCBI Taxonomy" id="2952754"/>
    <lineage>
        <taxon>Bacteria</taxon>
        <taxon>Pseudomonadati</taxon>
        <taxon>Pseudomonadota</taxon>
        <taxon>Alphaproteobacteria</taxon>
        <taxon>Hyphomicrobiales</taxon>
        <taxon>Devosiaceae</taxon>
        <taxon>Devosia</taxon>
    </lineage>
</organism>